<evidence type="ECO:0000256" key="9">
    <source>
        <dbReference type="ARBA" id="ARBA00022833"/>
    </source>
</evidence>
<evidence type="ECO:0000256" key="11">
    <source>
        <dbReference type="ARBA" id="ARBA00023136"/>
    </source>
</evidence>
<dbReference type="Pfam" id="PF13639">
    <property type="entry name" value="zf-RING_2"/>
    <property type="match status" value="1"/>
</dbReference>
<accession>A0ABN9SU68</accession>
<evidence type="ECO:0000256" key="8">
    <source>
        <dbReference type="ARBA" id="ARBA00022786"/>
    </source>
</evidence>
<dbReference type="PANTHER" id="PTHR45977:SF4">
    <property type="entry name" value="RING-TYPE DOMAIN-CONTAINING PROTEIN"/>
    <property type="match status" value="1"/>
</dbReference>
<dbReference type="SMART" id="SM00184">
    <property type="entry name" value="RING"/>
    <property type="match status" value="1"/>
</dbReference>
<evidence type="ECO:0000256" key="10">
    <source>
        <dbReference type="ARBA" id="ARBA00022989"/>
    </source>
</evidence>
<evidence type="ECO:0000256" key="1">
    <source>
        <dbReference type="ARBA" id="ARBA00000900"/>
    </source>
</evidence>
<dbReference type="EC" id="2.3.2.27" evidence="3"/>
<comment type="subcellular location">
    <subcellularLocation>
        <location evidence="2">Membrane</location>
        <topology evidence="2">Multi-pass membrane protein</topology>
    </subcellularLocation>
</comment>
<feature type="region of interest" description="Disordered" evidence="13">
    <location>
        <begin position="1"/>
        <end position="37"/>
    </location>
</feature>
<protein>
    <recommendedName>
        <fullName evidence="3">RING-type E3 ubiquitin transferase</fullName>
        <ecNumber evidence="3">2.3.2.27</ecNumber>
    </recommendedName>
</protein>
<evidence type="ECO:0000256" key="13">
    <source>
        <dbReference type="SAM" id="MobiDB-lite"/>
    </source>
</evidence>
<feature type="transmembrane region" description="Helical" evidence="14">
    <location>
        <begin position="131"/>
        <end position="154"/>
    </location>
</feature>
<organism evidence="16 17">
    <name type="scientific">Prorocentrum cordatum</name>
    <dbReference type="NCBI Taxonomy" id="2364126"/>
    <lineage>
        <taxon>Eukaryota</taxon>
        <taxon>Sar</taxon>
        <taxon>Alveolata</taxon>
        <taxon>Dinophyceae</taxon>
        <taxon>Prorocentrales</taxon>
        <taxon>Prorocentraceae</taxon>
        <taxon>Prorocentrum</taxon>
    </lineage>
</organism>
<keyword evidence="9" id="KW-0862">Zinc</keyword>
<sequence>MAGPITISSPSTTSTGPRRRERRGEHTIESVDTTTAVAAEEPADGSVLIRTAAESVTQLIVGRGPAASTDGDDSEEPLVELARLDPAIAASFVKSAMLMGGLSSGLVAVVTGALLAVHWSAWAHCERPLRWWLFANCLLQIIQVPLRLVFWASVRAAEVERQSIALRIAHLASSQAWRASKAVSLLTYFWVILGFVWVMNSMGCQTCSSLVVTVVAVLATSAVRVLCAFVGFRLHFPQAALEAEAPKMCAATAEQICSLDTVTYESHGLDESVTCAVCLSEFCDGETLRRLPCNHQFHVECCDKWLGCSKRCPLCMQNIDEMLGGSDPWSFCRKRSKSHAQ</sequence>
<keyword evidence="8" id="KW-0833">Ubl conjugation pathway</keyword>
<feature type="transmembrane region" description="Helical" evidence="14">
    <location>
        <begin position="96"/>
        <end position="119"/>
    </location>
</feature>
<dbReference type="Proteomes" id="UP001189429">
    <property type="component" value="Unassembled WGS sequence"/>
</dbReference>
<keyword evidence="11 14" id="KW-0472">Membrane</keyword>
<evidence type="ECO:0000313" key="17">
    <source>
        <dbReference type="Proteomes" id="UP001189429"/>
    </source>
</evidence>
<evidence type="ECO:0000256" key="2">
    <source>
        <dbReference type="ARBA" id="ARBA00004141"/>
    </source>
</evidence>
<evidence type="ECO:0000256" key="7">
    <source>
        <dbReference type="ARBA" id="ARBA00022771"/>
    </source>
</evidence>
<dbReference type="InterPro" id="IPR013083">
    <property type="entry name" value="Znf_RING/FYVE/PHD"/>
</dbReference>
<evidence type="ECO:0000256" key="14">
    <source>
        <dbReference type="SAM" id="Phobius"/>
    </source>
</evidence>
<evidence type="ECO:0000256" key="5">
    <source>
        <dbReference type="ARBA" id="ARBA00022692"/>
    </source>
</evidence>
<evidence type="ECO:0000259" key="15">
    <source>
        <dbReference type="PROSITE" id="PS50089"/>
    </source>
</evidence>
<evidence type="ECO:0000256" key="6">
    <source>
        <dbReference type="ARBA" id="ARBA00022723"/>
    </source>
</evidence>
<evidence type="ECO:0000256" key="3">
    <source>
        <dbReference type="ARBA" id="ARBA00012483"/>
    </source>
</evidence>
<reference evidence="16" key="1">
    <citation type="submission" date="2023-10" db="EMBL/GenBank/DDBJ databases">
        <authorList>
            <person name="Chen Y."/>
            <person name="Shah S."/>
            <person name="Dougan E. K."/>
            <person name="Thang M."/>
            <person name="Chan C."/>
        </authorList>
    </citation>
    <scope>NUCLEOTIDE SEQUENCE [LARGE SCALE GENOMIC DNA]</scope>
</reference>
<feature type="transmembrane region" description="Helical" evidence="14">
    <location>
        <begin position="210"/>
        <end position="232"/>
    </location>
</feature>
<evidence type="ECO:0000256" key="12">
    <source>
        <dbReference type="PROSITE-ProRule" id="PRU00175"/>
    </source>
</evidence>
<evidence type="ECO:0000313" key="16">
    <source>
        <dbReference type="EMBL" id="CAK0836032.1"/>
    </source>
</evidence>
<keyword evidence="7 12" id="KW-0863">Zinc-finger</keyword>
<feature type="compositionally biased region" description="Low complexity" evidence="13">
    <location>
        <begin position="1"/>
        <end position="16"/>
    </location>
</feature>
<dbReference type="PROSITE" id="PS50089">
    <property type="entry name" value="ZF_RING_2"/>
    <property type="match status" value="1"/>
</dbReference>
<name>A0ABN9SU68_9DINO</name>
<dbReference type="Gene3D" id="3.30.40.10">
    <property type="entry name" value="Zinc/RING finger domain, C3HC4 (zinc finger)"/>
    <property type="match status" value="1"/>
</dbReference>
<gene>
    <name evidence="16" type="ORF">PCOR1329_LOCUS32659</name>
</gene>
<comment type="caution">
    <text evidence="16">The sequence shown here is derived from an EMBL/GenBank/DDBJ whole genome shotgun (WGS) entry which is preliminary data.</text>
</comment>
<comment type="catalytic activity">
    <reaction evidence="1">
        <text>S-ubiquitinyl-[E2 ubiquitin-conjugating enzyme]-L-cysteine + [acceptor protein]-L-lysine = [E2 ubiquitin-conjugating enzyme]-L-cysteine + N(6)-ubiquitinyl-[acceptor protein]-L-lysine.</text>
        <dbReference type="EC" id="2.3.2.27"/>
    </reaction>
</comment>
<dbReference type="EMBL" id="CAUYUJ010013336">
    <property type="protein sequence ID" value="CAK0836032.1"/>
    <property type="molecule type" value="Genomic_DNA"/>
</dbReference>
<keyword evidence="17" id="KW-1185">Reference proteome</keyword>
<keyword evidence="10 14" id="KW-1133">Transmembrane helix</keyword>
<keyword evidence="6" id="KW-0479">Metal-binding</keyword>
<keyword evidence="4" id="KW-0808">Transferase</keyword>
<keyword evidence="5 14" id="KW-0812">Transmembrane</keyword>
<proteinExistence type="predicted"/>
<feature type="transmembrane region" description="Helical" evidence="14">
    <location>
        <begin position="175"/>
        <end position="198"/>
    </location>
</feature>
<evidence type="ECO:0000256" key="4">
    <source>
        <dbReference type="ARBA" id="ARBA00022679"/>
    </source>
</evidence>
<dbReference type="SUPFAM" id="SSF57850">
    <property type="entry name" value="RING/U-box"/>
    <property type="match status" value="1"/>
</dbReference>
<dbReference type="PANTHER" id="PTHR45977">
    <property type="entry name" value="TARGET OF ERK KINASE MPK-1"/>
    <property type="match status" value="1"/>
</dbReference>
<dbReference type="InterPro" id="IPR001841">
    <property type="entry name" value="Znf_RING"/>
</dbReference>
<feature type="domain" description="RING-type" evidence="15">
    <location>
        <begin position="275"/>
        <end position="315"/>
    </location>
</feature>